<dbReference type="Gene3D" id="1.10.3720.10">
    <property type="entry name" value="MetI-like"/>
    <property type="match status" value="2"/>
</dbReference>
<feature type="transmembrane region" description="Helical" evidence="8">
    <location>
        <begin position="160"/>
        <end position="181"/>
    </location>
</feature>
<sequence>MYTLLFKLFDGNSSGEVWSHLVDTVLANYIVNSVGLVIVVSILTLLIGVSSAWVVSVCDIPFRRHFEWVLILPLAIPSYIAAYTYAGIFDYTGPIQTFLRDNGWIGVQYIDIMNFWGIAVVMSLVLFPYVYVVARSSFINQSATLLEASRILGSSSTKTFFKIALPITRPAIIGGLSLVLMEVLNDYGAVKYFGINTFTTGIFRAWFSLGDPGAAINLSGILMLFIFMLISVERWQRGKNVLDEGGHTGRHLKRYQLKGWKKVAAWLICFIPLFLGFIAPVFQLILWSAQTIHKIINPDFMMLMLNSFGLALMAAFLCVAISLVILYAVRINPSPFFKLLSKLVSLGYSIPGAVIAIGIMIPMLGFDKILIEFWSNTFDTKIGLIFSGTLFALTFAYVVRFLTVAINPIDAAFKKHSNSMDEAAHSLGAGSIKTLWKVNLPLIKSALVSGGILVFVDILKELPLTLILRPFNFHTLATKAYELASDEMVAESATPSLIIILIGVVPIILLNRLMKTPSKDGSIIDKKP</sequence>
<keyword evidence="6 8" id="KW-1133">Transmembrane helix</keyword>
<feature type="transmembrane region" description="Helical" evidence="8">
    <location>
        <begin position="214"/>
        <end position="232"/>
    </location>
</feature>
<evidence type="ECO:0000313" key="10">
    <source>
        <dbReference type="EMBL" id="MBL0764343.1"/>
    </source>
</evidence>
<keyword evidence="2 8" id="KW-0813">Transport</keyword>
<feature type="transmembrane region" description="Helical" evidence="8">
    <location>
        <begin position="68"/>
        <end position="89"/>
    </location>
</feature>
<protein>
    <submittedName>
        <fullName evidence="10">Iron ABC transporter permease</fullName>
    </submittedName>
</protein>
<dbReference type="GO" id="GO:0005886">
    <property type="term" value="C:plasma membrane"/>
    <property type="evidence" value="ECO:0007669"/>
    <property type="project" value="UniProtKB-SubCell"/>
</dbReference>
<feature type="domain" description="ABC transmembrane type-1" evidence="9">
    <location>
        <begin position="30"/>
        <end position="234"/>
    </location>
</feature>
<dbReference type="AlphaFoldDB" id="A0A937DG30"/>
<evidence type="ECO:0000256" key="1">
    <source>
        <dbReference type="ARBA" id="ARBA00004429"/>
    </source>
</evidence>
<organism evidence="10 11">
    <name type="scientific">Marivirga atlantica</name>
    <dbReference type="NCBI Taxonomy" id="1548457"/>
    <lineage>
        <taxon>Bacteria</taxon>
        <taxon>Pseudomonadati</taxon>
        <taxon>Bacteroidota</taxon>
        <taxon>Cytophagia</taxon>
        <taxon>Cytophagales</taxon>
        <taxon>Marivirgaceae</taxon>
        <taxon>Marivirga</taxon>
    </lineage>
</organism>
<dbReference type="SUPFAM" id="SSF161098">
    <property type="entry name" value="MetI-like"/>
    <property type="match status" value="2"/>
</dbReference>
<feature type="transmembrane region" description="Helical" evidence="8">
    <location>
        <begin position="493"/>
        <end position="510"/>
    </location>
</feature>
<dbReference type="GO" id="GO:0055085">
    <property type="term" value="P:transmembrane transport"/>
    <property type="evidence" value="ECO:0007669"/>
    <property type="project" value="InterPro"/>
</dbReference>
<feature type="transmembrane region" description="Helical" evidence="8">
    <location>
        <begin position="343"/>
        <end position="364"/>
    </location>
</feature>
<keyword evidence="4" id="KW-0997">Cell inner membrane</keyword>
<reference evidence="10" key="1">
    <citation type="submission" date="2021-01" db="EMBL/GenBank/DDBJ databases">
        <title>Marivirga sp. nov., isolated from intertidal surface sediments.</title>
        <authorList>
            <person name="Zhang M."/>
        </authorList>
    </citation>
    <scope>NUCLEOTIDE SEQUENCE</scope>
    <source>
        <strain evidence="10">SM1354</strain>
    </source>
</reference>
<feature type="transmembrane region" description="Helical" evidence="8">
    <location>
        <begin position="442"/>
        <end position="459"/>
    </location>
</feature>
<dbReference type="InterPro" id="IPR000515">
    <property type="entry name" value="MetI-like"/>
</dbReference>
<dbReference type="Pfam" id="PF00528">
    <property type="entry name" value="BPD_transp_1"/>
    <property type="match status" value="2"/>
</dbReference>
<dbReference type="FunFam" id="1.10.3720.10:FF:000088">
    <property type="entry name" value="Iron(III) ABC transporter, permease protein"/>
    <property type="match status" value="1"/>
</dbReference>
<evidence type="ECO:0000256" key="5">
    <source>
        <dbReference type="ARBA" id="ARBA00022692"/>
    </source>
</evidence>
<feature type="transmembrane region" description="Helical" evidence="8">
    <location>
        <begin position="29"/>
        <end position="56"/>
    </location>
</feature>
<dbReference type="EMBL" id="JAERQG010000001">
    <property type="protein sequence ID" value="MBL0764343.1"/>
    <property type="molecule type" value="Genomic_DNA"/>
</dbReference>
<evidence type="ECO:0000313" key="11">
    <source>
        <dbReference type="Proteomes" id="UP000642920"/>
    </source>
</evidence>
<keyword evidence="5 8" id="KW-0812">Transmembrane</keyword>
<evidence type="ECO:0000256" key="6">
    <source>
        <dbReference type="ARBA" id="ARBA00022989"/>
    </source>
</evidence>
<accession>A0A937DG30</accession>
<keyword evidence="11" id="KW-1185">Reference proteome</keyword>
<comment type="caution">
    <text evidence="10">The sequence shown here is derived from an EMBL/GenBank/DDBJ whole genome shotgun (WGS) entry which is preliminary data.</text>
</comment>
<evidence type="ECO:0000256" key="3">
    <source>
        <dbReference type="ARBA" id="ARBA00022475"/>
    </source>
</evidence>
<name>A0A937DG30_9BACT</name>
<feature type="domain" description="ABC transmembrane type-1" evidence="9">
    <location>
        <begin position="304"/>
        <end position="510"/>
    </location>
</feature>
<evidence type="ECO:0000256" key="2">
    <source>
        <dbReference type="ARBA" id="ARBA00022448"/>
    </source>
</evidence>
<dbReference type="InterPro" id="IPR035906">
    <property type="entry name" value="MetI-like_sf"/>
</dbReference>
<feature type="transmembrane region" description="Helical" evidence="8">
    <location>
        <begin position="109"/>
        <end position="132"/>
    </location>
</feature>
<keyword evidence="3" id="KW-1003">Cell membrane</keyword>
<evidence type="ECO:0000256" key="7">
    <source>
        <dbReference type="ARBA" id="ARBA00023136"/>
    </source>
</evidence>
<comment type="subcellular location">
    <subcellularLocation>
        <location evidence="1">Cell inner membrane</location>
        <topology evidence="1">Multi-pass membrane protein</topology>
    </subcellularLocation>
    <subcellularLocation>
        <location evidence="8">Cell membrane</location>
        <topology evidence="8">Multi-pass membrane protein</topology>
    </subcellularLocation>
</comment>
<proteinExistence type="inferred from homology"/>
<dbReference type="PANTHER" id="PTHR43357:SF3">
    <property type="entry name" value="FE(3+)-TRANSPORT SYSTEM PERMEASE PROTEIN FBPB 2"/>
    <property type="match status" value="1"/>
</dbReference>
<feature type="transmembrane region" description="Helical" evidence="8">
    <location>
        <begin position="263"/>
        <end position="287"/>
    </location>
</feature>
<feature type="transmembrane region" description="Helical" evidence="8">
    <location>
        <begin position="307"/>
        <end position="331"/>
    </location>
</feature>
<dbReference type="PROSITE" id="PS50928">
    <property type="entry name" value="ABC_TM1"/>
    <property type="match status" value="2"/>
</dbReference>
<keyword evidence="7 8" id="KW-0472">Membrane</keyword>
<dbReference type="PANTHER" id="PTHR43357">
    <property type="entry name" value="INNER MEMBRANE ABC TRANSPORTER PERMEASE PROTEIN YDCV"/>
    <property type="match status" value="1"/>
</dbReference>
<evidence type="ECO:0000256" key="8">
    <source>
        <dbReference type="RuleBase" id="RU363032"/>
    </source>
</evidence>
<gene>
    <name evidence="10" type="ORF">JKP34_03705</name>
</gene>
<evidence type="ECO:0000259" key="9">
    <source>
        <dbReference type="PROSITE" id="PS50928"/>
    </source>
</evidence>
<comment type="similarity">
    <text evidence="8">Belongs to the binding-protein-dependent transport system permease family.</text>
</comment>
<feature type="transmembrane region" description="Helical" evidence="8">
    <location>
        <begin position="384"/>
        <end position="406"/>
    </location>
</feature>
<dbReference type="Proteomes" id="UP000642920">
    <property type="component" value="Unassembled WGS sequence"/>
</dbReference>
<evidence type="ECO:0000256" key="4">
    <source>
        <dbReference type="ARBA" id="ARBA00022519"/>
    </source>
</evidence>
<dbReference type="CDD" id="cd06261">
    <property type="entry name" value="TM_PBP2"/>
    <property type="match status" value="2"/>
</dbReference>